<organism evidence="2 3">
    <name type="scientific">Pontiella desulfatans</name>
    <dbReference type="NCBI Taxonomy" id="2750659"/>
    <lineage>
        <taxon>Bacteria</taxon>
        <taxon>Pseudomonadati</taxon>
        <taxon>Kiritimatiellota</taxon>
        <taxon>Kiritimatiellia</taxon>
        <taxon>Kiritimatiellales</taxon>
        <taxon>Pontiellaceae</taxon>
        <taxon>Pontiella</taxon>
    </lineage>
</organism>
<sequence>MKTRTLLIAIGCIIITGMADANTLKDKPPTIFYPEGHYLEGWPRTAQRDMFGYNYQQHKFVGYFANVYLGGDGLPPYGGNAKKYYQALVAYGYFDSVEAAEEALSGEWFWGLRDVRLYMRWNDAWLSNQDRGDDSMGDEPDGNLDRHYGFPSYINSGAELTQFQVEPIKVTCKKGKTKTVYLYYYSKIVAVPDTAVLVDGIWYTEDGEEMGPQSYGQFAKVKEFLYDPLENGDPCMKPCKPRVWKKEMCEMVRPDHCWTGKRVWGDNGNGKGPYKIGK</sequence>
<dbReference type="EMBL" id="CAAHFG010000004">
    <property type="protein sequence ID" value="VGO17016.1"/>
    <property type="molecule type" value="Genomic_DNA"/>
</dbReference>
<accession>A0A6C2UCR1</accession>
<feature type="signal peptide" evidence="1">
    <location>
        <begin position="1"/>
        <end position="21"/>
    </location>
</feature>
<dbReference type="RefSeq" id="WP_136082519.1">
    <property type="nucleotide sequence ID" value="NZ_CAAHFG010000004.1"/>
</dbReference>
<keyword evidence="1" id="KW-0732">Signal</keyword>
<reference evidence="2 3" key="1">
    <citation type="submission" date="2019-04" db="EMBL/GenBank/DDBJ databases">
        <authorList>
            <person name="Van Vliet M D."/>
        </authorList>
    </citation>
    <scope>NUCLEOTIDE SEQUENCE [LARGE SCALE GENOMIC DNA]</scope>
    <source>
        <strain evidence="2 3">F1</strain>
    </source>
</reference>
<name>A0A6C2UCR1_PONDE</name>
<evidence type="ECO:0000313" key="2">
    <source>
        <dbReference type="EMBL" id="VGO17016.1"/>
    </source>
</evidence>
<evidence type="ECO:0000313" key="3">
    <source>
        <dbReference type="Proteomes" id="UP000366872"/>
    </source>
</evidence>
<evidence type="ECO:0008006" key="4">
    <source>
        <dbReference type="Google" id="ProtNLM"/>
    </source>
</evidence>
<proteinExistence type="predicted"/>
<feature type="chain" id="PRO_5025555811" description="YARHG domain-containing protein" evidence="1">
    <location>
        <begin position="22"/>
        <end position="278"/>
    </location>
</feature>
<keyword evidence="3" id="KW-1185">Reference proteome</keyword>
<dbReference type="Proteomes" id="UP000366872">
    <property type="component" value="Unassembled WGS sequence"/>
</dbReference>
<protein>
    <recommendedName>
        <fullName evidence="4">YARHG domain-containing protein</fullName>
    </recommendedName>
</protein>
<gene>
    <name evidence="2" type="ORF">PDESU_05610</name>
</gene>
<evidence type="ECO:0000256" key="1">
    <source>
        <dbReference type="SAM" id="SignalP"/>
    </source>
</evidence>
<dbReference type="AlphaFoldDB" id="A0A6C2UCR1"/>